<feature type="compositionally biased region" description="Basic and acidic residues" evidence="1">
    <location>
        <begin position="228"/>
        <end position="237"/>
    </location>
</feature>
<name>A0A370BQY3_ASPNG</name>
<protein>
    <submittedName>
        <fullName evidence="2">Uncharacterized protein</fullName>
    </submittedName>
</protein>
<evidence type="ECO:0000256" key="1">
    <source>
        <dbReference type="SAM" id="MobiDB-lite"/>
    </source>
</evidence>
<dbReference type="VEuPathDB" id="FungiDB:M747DRAFT_318638"/>
<dbReference type="AlphaFoldDB" id="A0A370BQY3"/>
<dbReference type="Proteomes" id="UP000253845">
    <property type="component" value="Unassembled WGS sequence"/>
</dbReference>
<dbReference type="EMBL" id="KZ851948">
    <property type="protein sequence ID" value="RDH15511.1"/>
    <property type="molecule type" value="Genomic_DNA"/>
</dbReference>
<feature type="region of interest" description="Disordered" evidence="1">
    <location>
        <begin position="220"/>
        <end position="240"/>
    </location>
</feature>
<proteinExistence type="predicted"/>
<sequence length="379" mass="41339">MNWAWLGIYDHVGLVNKMRAVGLRCGVSGASAAQLVLVNGKPTTPPMDQWQAVNFPVIAGHEASAVDDNYNLSEPHPTEIRKAETLWRNREHDGRFCAMIPVQLYCSFAHATNSTTFSQLKADPSPSCRVDTAQQSIVRNVPYNQRVGYRHIVPLLGQLAMQLLQSRAVGCTGRLNMMRGSASAGVTWPQERQGVVVATLQAKSRSVTNPAPATRYPMATRALSQSDRPADSQKGEETSWGCGWASRPLAGRWACALTLSEPGGANAYRSGEIVRSHDLSAVPAIRACCICRMHLRLGTLTGICGLLDGLLEIPAADGEIQRCYILERRYKKEQGDAVQYPSRQQQHITLPFSLSSFTLITPGQAEARQAPYPIPSSAS</sequence>
<accession>A0A370BQY3</accession>
<organism evidence="2 3">
    <name type="scientific">Aspergillus niger ATCC 13496</name>
    <dbReference type="NCBI Taxonomy" id="1353008"/>
    <lineage>
        <taxon>Eukaryota</taxon>
        <taxon>Fungi</taxon>
        <taxon>Dikarya</taxon>
        <taxon>Ascomycota</taxon>
        <taxon>Pezizomycotina</taxon>
        <taxon>Eurotiomycetes</taxon>
        <taxon>Eurotiomycetidae</taxon>
        <taxon>Eurotiales</taxon>
        <taxon>Aspergillaceae</taxon>
        <taxon>Aspergillus</taxon>
        <taxon>Aspergillus subgen. Circumdati</taxon>
    </lineage>
</organism>
<evidence type="ECO:0000313" key="2">
    <source>
        <dbReference type="EMBL" id="RDH15511.1"/>
    </source>
</evidence>
<reference evidence="2 3" key="1">
    <citation type="submission" date="2018-07" db="EMBL/GenBank/DDBJ databases">
        <title>Section-level genome sequencing of Aspergillus section Nigri to investigate inter- and intra-species variation.</title>
        <authorList>
            <consortium name="DOE Joint Genome Institute"/>
            <person name="Vesth T.C."/>
            <person name="Nybo J.L."/>
            <person name="Theobald S."/>
            <person name="Frisvad J.C."/>
            <person name="Larsen T.O."/>
            <person name="Nielsen K.F."/>
            <person name="Hoof J.B."/>
            <person name="Brandl J."/>
            <person name="Salamov A."/>
            <person name="Riley R."/>
            <person name="Gladden J.M."/>
            <person name="Phatale P."/>
            <person name="Nielsen M.T."/>
            <person name="Lyhne E.K."/>
            <person name="Kogle M.E."/>
            <person name="Strasser K."/>
            <person name="McDonnell E."/>
            <person name="Barry K."/>
            <person name="Clum A."/>
            <person name="Chen C."/>
            <person name="Nolan M."/>
            <person name="Sandor L."/>
            <person name="Kuo A."/>
            <person name="Lipzen A."/>
            <person name="Hainaut M."/>
            <person name="Drula E."/>
            <person name="Tsang A."/>
            <person name="Magnuson J.K."/>
            <person name="Henrissat B."/>
            <person name="Wiebenga A."/>
            <person name="Simmons B.A."/>
            <person name="Makela M.R."/>
            <person name="De vries R.P."/>
            <person name="Grigoriev I.V."/>
            <person name="Mortensen U.H."/>
            <person name="Baker S.E."/>
            <person name="Andersen M.R."/>
        </authorList>
    </citation>
    <scope>NUCLEOTIDE SEQUENCE [LARGE SCALE GENOMIC DNA]</scope>
    <source>
        <strain evidence="2 3">ATCC 13496</strain>
    </source>
</reference>
<evidence type="ECO:0000313" key="3">
    <source>
        <dbReference type="Proteomes" id="UP000253845"/>
    </source>
</evidence>
<gene>
    <name evidence="2" type="ORF">M747DRAFT_318638</name>
</gene>